<dbReference type="Gene3D" id="2.30.110.10">
    <property type="entry name" value="Electron Transport, Fmn-binding Protein, Chain A"/>
    <property type="match status" value="1"/>
</dbReference>
<keyword evidence="2" id="KW-0547">Nucleotide-binding</keyword>
<dbReference type="Proteomes" id="UP000262073">
    <property type="component" value="Chromosome"/>
</dbReference>
<sequence>MLPEQDIALLRALQSGAMVDLQITTPTAPKRARTHYIGMDIPNAMMFAVPQSAKWAALRDLLLPDNTMVVRYVLEGDNGTVIAFKVKVLRLMHTPLSMVITSFPQLVQSQGLRTEKRGQLGISVEAMIDDEQQLPAIIVDMSSKGCRLAIAEKHQSTPFELNKALTLRYKLEGESVNIISKVKNHTSDKVYRYYGLQFEQTQSAVTAMLERYSLFYE</sequence>
<keyword evidence="7" id="KW-1185">Reference proteome</keyword>
<evidence type="ECO:0000256" key="3">
    <source>
        <dbReference type="ARBA" id="ARBA00023143"/>
    </source>
</evidence>
<name>A0A346NLX0_9ALTE</name>
<dbReference type="Gene3D" id="2.40.10.220">
    <property type="entry name" value="predicted glycosyltransferase like domains"/>
    <property type="match status" value="1"/>
</dbReference>
<dbReference type="AlphaFoldDB" id="A0A346NLX0"/>
<dbReference type="InterPro" id="IPR009875">
    <property type="entry name" value="PilZ_domain"/>
</dbReference>
<reference evidence="6 7" key="1">
    <citation type="submission" date="2018-08" db="EMBL/GenBank/DDBJ databases">
        <title>Salinimonas sediminis sp. nov., a piezophilic bacterium isolated from a deep-sea sediment sample from the New Britain Trench.</title>
        <authorList>
            <person name="Cao J."/>
        </authorList>
    </citation>
    <scope>NUCLEOTIDE SEQUENCE [LARGE SCALE GENOMIC DNA]</scope>
    <source>
        <strain evidence="6 7">N102</strain>
    </source>
</reference>
<dbReference type="GO" id="GO:0035438">
    <property type="term" value="F:cyclic-di-GMP binding"/>
    <property type="evidence" value="ECO:0007669"/>
    <property type="project" value="InterPro"/>
</dbReference>
<feature type="domain" description="Type III secretion system flagellar brake protein YcgR PilZN" evidence="5">
    <location>
        <begin position="15"/>
        <end position="104"/>
    </location>
</feature>
<keyword evidence="6" id="KW-0969">Cilium</keyword>
<dbReference type="InterPro" id="IPR009926">
    <property type="entry name" value="T3SS_YcgR_PilZN"/>
</dbReference>
<proteinExistence type="predicted"/>
<dbReference type="SUPFAM" id="SSF141371">
    <property type="entry name" value="PilZ domain-like"/>
    <property type="match status" value="2"/>
</dbReference>
<evidence type="ECO:0000259" key="5">
    <source>
        <dbReference type="Pfam" id="PF12945"/>
    </source>
</evidence>
<accession>A0A346NLX0</accession>
<dbReference type="Pfam" id="PF12945">
    <property type="entry name" value="PilZNR"/>
    <property type="match status" value="1"/>
</dbReference>
<dbReference type="OrthoDB" id="5761885at2"/>
<protein>
    <submittedName>
        <fullName evidence="6">Flagellar brake protein</fullName>
    </submittedName>
</protein>
<organism evidence="6 7">
    <name type="scientific">Salinimonas sediminis</name>
    <dbReference type="NCBI Taxonomy" id="2303538"/>
    <lineage>
        <taxon>Bacteria</taxon>
        <taxon>Pseudomonadati</taxon>
        <taxon>Pseudomonadota</taxon>
        <taxon>Gammaproteobacteria</taxon>
        <taxon>Alteromonadales</taxon>
        <taxon>Alteromonadaceae</taxon>
        <taxon>Alteromonas/Salinimonas group</taxon>
        <taxon>Salinimonas</taxon>
    </lineage>
</organism>
<evidence type="ECO:0000256" key="1">
    <source>
        <dbReference type="ARBA" id="ARBA00022636"/>
    </source>
</evidence>
<evidence type="ECO:0000259" key="4">
    <source>
        <dbReference type="Pfam" id="PF07238"/>
    </source>
</evidence>
<dbReference type="RefSeq" id="WP_117316590.1">
    <property type="nucleotide sequence ID" value="NZ_CP031769.1"/>
</dbReference>
<dbReference type="KEGG" id="salm:D0Y50_09210"/>
<evidence type="ECO:0000313" key="6">
    <source>
        <dbReference type="EMBL" id="AXR06527.1"/>
    </source>
</evidence>
<evidence type="ECO:0000256" key="2">
    <source>
        <dbReference type="ARBA" id="ARBA00022741"/>
    </source>
</evidence>
<dbReference type="InterPro" id="IPR012349">
    <property type="entry name" value="Split_barrel_FMN-bd"/>
</dbReference>
<evidence type="ECO:0000313" key="7">
    <source>
        <dbReference type="Proteomes" id="UP000262073"/>
    </source>
</evidence>
<gene>
    <name evidence="6" type="ORF">D0Y50_09210</name>
</gene>
<keyword evidence="1" id="KW-0973">c-di-GMP</keyword>
<feature type="domain" description="PilZ" evidence="4">
    <location>
        <begin position="113"/>
        <end position="213"/>
    </location>
</feature>
<keyword evidence="6" id="KW-0966">Cell projection</keyword>
<keyword evidence="3" id="KW-0975">Bacterial flagellum</keyword>
<dbReference type="Pfam" id="PF07238">
    <property type="entry name" value="PilZ"/>
    <property type="match status" value="1"/>
</dbReference>
<dbReference type="EMBL" id="CP031769">
    <property type="protein sequence ID" value="AXR06527.1"/>
    <property type="molecule type" value="Genomic_DNA"/>
</dbReference>
<keyword evidence="6" id="KW-0282">Flagellum</keyword>